<geneLocation type="plasmid" evidence="1 2">
    <name>pSS37A-Re-1</name>
</geneLocation>
<dbReference type="EMBL" id="AP027143">
    <property type="protein sequence ID" value="BDV36081.1"/>
    <property type="molecule type" value="Genomic_DNA"/>
</dbReference>
<evidence type="ECO:0000313" key="1">
    <source>
        <dbReference type="EMBL" id="BDV36081.1"/>
    </source>
</evidence>
<name>A0ABN6VK14_9HYPH</name>
<reference evidence="1 2" key="1">
    <citation type="journal article" date="2023" name="Int. J. Syst. Evol. Microbiol.">
        <title>Methylocystis iwaonis sp. nov., a type II methane-oxidizing bacterium from surface soil of a rice paddy field in Japan, and emended description of the genus Methylocystis (ex Whittenbury et al. 1970) Bowman et al. 1993.</title>
        <authorList>
            <person name="Kaise H."/>
            <person name="Sawadogo J.B."/>
            <person name="Alam M.S."/>
            <person name="Ueno C."/>
            <person name="Dianou D."/>
            <person name="Shinjo R."/>
            <person name="Asakawa S."/>
        </authorList>
    </citation>
    <scope>NUCLEOTIDE SEQUENCE [LARGE SCALE GENOMIC DNA]</scope>
    <source>
        <strain evidence="1 2">SS37A-Re</strain>
    </source>
</reference>
<protein>
    <submittedName>
        <fullName evidence="1">Uncharacterized protein</fullName>
    </submittedName>
</protein>
<keyword evidence="2" id="KW-1185">Reference proteome</keyword>
<proteinExistence type="predicted"/>
<accession>A0ABN6VK14</accession>
<organism evidence="1 2">
    <name type="scientific">Methylocystis iwaonis</name>
    <dbReference type="NCBI Taxonomy" id="2885079"/>
    <lineage>
        <taxon>Bacteria</taxon>
        <taxon>Pseudomonadati</taxon>
        <taxon>Pseudomonadota</taxon>
        <taxon>Alphaproteobacteria</taxon>
        <taxon>Hyphomicrobiales</taxon>
        <taxon>Methylocystaceae</taxon>
        <taxon>Methylocystis</taxon>
    </lineage>
</organism>
<dbReference type="Proteomes" id="UP001317629">
    <property type="component" value="Plasmid pSS37A-Re-1"/>
</dbReference>
<gene>
    <name evidence="1" type="ORF">SS37A_36110</name>
</gene>
<keyword evidence="1" id="KW-0614">Plasmid</keyword>
<evidence type="ECO:0000313" key="2">
    <source>
        <dbReference type="Proteomes" id="UP001317629"/>
    </source>
</evidence>
<sequence length="69" mass="7971">MTVGGKKSCAKGLKLFGQKARMRGDPRIGSCRRLVYLRTHDFFLRYDLKAQIRLGPYQDHDSAPVRNEF</sequence>